<evidence type="ECO:0000313" key="2">
    <source>
        <dbReference type="EMBL" id="MEE4423671.1"/>
    </source>
</evidence>
<reference evidence="2 3" key="1">
    <citation type="submission" date="2023-12" db="EMBL/GenBank/DDBJ databases">
        <title>30 novel species of actinomycetes from the DSMZ collection.</title>
        <authorList>
            <person name="Nouioui I."/>
        </authorList>
    </citation>
    <scope>NUCLEOTIDE SEQUENCE [LARGE SCALE GENOMIC DNA]</scope>
    <source>
        <strain evidence="2 3">DSM 41528</strain>
    </source>
</reference>
<feature type="transmembrane region" description="Helical" evidence="1">
    <location>
        <begin position="55"/>
        <end position="73"/>
    </location>
</feature>
<keyword evidence="1" id="KW-1133">Transmembrane helix</keyword>
<dbReference type="PIRSF" id="PIRSF002746">
    <property type="entry name" value="Gluconate_transporter"/>
    <property type="match status" value="1"/>
</dbReference>
<proteinExistence type="predicted"/>
<dbReference type="RefSeq" id="WP_330823408.1">
    <property type="nucleotide sequence ID" value="NZ_JAZBJP010000028.1"/>
</dbReference>
<organism evidence="2 3">
    <name type="scientific">Streptomyces bugieae</name>
    <dbReference type="NCBI Taxonomy" id="3098223"/>
    <lineage>
        <taxon>Bacteria</taxon>
        <taxon>Bacillati</taxon>
        <taxon>Actinomycetota</taxon>
        <taxon>Actinomycetes</taxon>
        <taxon>Kitasatosporales</taxon>
        <taxon>Streptomycetaceae</taxon>
        <taxon>Streptomyces</taxon>
    </lineage>
</organism>
<feature type="transmembrane region" description="Helical" evidence="1">
    <location>
        <begin position="311"/>
        <end position="330"/>
    </location>
</feature>
<accession>A0ABU7NXP5</accession>
<dbReference type="EMBL" id="JAZBJP010000028">
    <property type="protein sequence ID" value="MEE4423671.1"/>
    <property type="molecule type" value="Genomic_DNA"/>
</dbReference>
<feature type="transmembrane region" description="Helical" evidence="1">
    <location>
        <begin position="213"/>
        <end position="235"/>
    </location>
</feature>
<feature type="transmembrane region" description="Helical" evidence="1">
    <location>
        <begin position="431"/>
        <end position="449"/>
    </location>
</feature>
<evidence type="ECO:0000256" key="1">
    <source>
        <dbReference type="SAM" id="Phobius"/>
    </source>
</evidence>
<name>A0ABU7NXP5_9ACTN</name>
<keyword evidence="3" id="KW-1185">Reference proteome</keyword>
<keyword evidence="1" id="KW-0472">Membrane</keyword>
<feature type="transmembrane region" description="Helical" evidence="1">
    <location>
        <begin position="22"/>
        <end position="48"/>
    </location>
</feature>
<evidence type="ECO:0000313" key="3">
    <source>
        <dbReference type="Proteomes" id="UP001307760"/>
    </source>
</evidence>
<comment type="caution">
    <text evidence="2">The sequence shown here is derived from an EMBL/GenBank/DDBJ whole genome shotgun (WGS) entry which is preliminary data.</text>
</comment>
<feature type="transmembrane region" description="Helical" evidence="1">
    <location>
        <begin position="469"/>
        <end position="493"/>
    </location>
</feature>
<dbReference type="PANTHER" id="PTHR30354">
    <property type="entry name" value="GNT FAMILY GLUCONATE TRANSPORTER"/>
    <property type="match status" value="1"/>
</dbReference>
<dbReference type="InterPro" id="IPR003474">
    <property type="entry name" value="Glcn_transporter"/>
</dbReference>
<dbReference type="Pfam" id="PF02447">
    <property type="entry name" value="GntP_permease"/>
    <property type="match status" value="1"/>
</dbReference>
<feature type="transmembrane region" description="Helical" evidence="1">
    <location>
        <begin position="389"/>
        <end position="419"/>
    </location>
</feature>
<sequence length="494" mass="50639">MSPFAPLAAATPAGTPPHTGGILPLIGGTAGLLTVAALGIVLLLFLIIKIRLQPFVALLAVSTAVGLGAGLSVTELFGTVQKSDAVSLIESGMGGTLGHVAIIIGLGTMLGAVLEVSGGAEVLASRLLHLFGERRAPLAMGLTGLIFGIPVFFDVGIFVLAPIVYAAAKRGGKSIVLYCMPLLAGLSMTHAFLPPHPGPVAAAGLLHVDLGWVILMGIVCGLPAVLAAWGWAAWIGKRIFVPVPQDMVEAAAEAKAALTEEQHRAGVTPAEKPVPLGTVFAIIGTPLVLILLATFSSIALAPSTARSVVEFFGHPFVALTLALLLAYYLLGIRRGWSRKSLETVSTAALKPVGNILLVVGAGGIFGAVLKGSGVAQALSDTFKGIGLPVIVLAYLISLVLRVAQGSATVAIVTTAGIVWPLIEAGHHSQPFVALVIMAISAGSIFASHVNDGGFWMVSKYFGITERDTLKTWTVLESVLSVAGFAVAALVSLLV</sequence>
<protein>
    <submittedName>
        <fullName evidence="2">Gluconate:H+ symporter</fullName>
    </submittedName>
</protein>
<dbReference type="Proteomes" id="UP001307760">
    <property type="component" value="Unassembled WGS sequence"/>
</dbReference>
<feature type="transmembrane region" description="Helical" evidence="1">
    <location>
        <begin position="274"/>
        <end position="299"/>
    </location>
</feature>
<dbReference type="PANTHER" id="PTHR30354:SF25">
    <property type="entry name" value="INNER MEMBRANE PERMEASE YGBN"/>
    <property type="match status" value="1"/>
</dbReference>
<feature type="transmembrane region" description="Helical" evidence="1">
    <location>
        <begin position="175"/>
        <end position="193"/>
    </location>
</feature>
<dbReference type="NCBIfam" id="TIGR00791">
    <property type="entry name" value="gntP"/>
    <property type="match status" value="1"/>
</dbReference>
<gene>
    <name evidence="2" type="ORF">V2J85_30845</name>
</gene>
<feature type="transmembrane region" description="Helical" evidence="1">
    <location>
        <begin position="351"/>
        <end position="369"/>
    </location>
</feature>
<feature type="transmembrane region" description="Helical" evidence="1">
    <location>
        <begin position="145"/>
        <end position="168"/>
    </location>
</feature>
<keyword evidence="1" id="KW-0812">Transmembrane</keyword>